<keyword evidence="2" id="KW-0804">Transcription</keyword>
<dbReference type="GO" id="GO:0001228">
    <property type="term" value="F:DNA-binding transcription activator activity, RNA polymerase II-specific"/>
    <property type="evidence" value="ECO:0007669"/>
    <property type="project" value="TreeGrafter"/>
</dbReference>
<dbReference type="InterPro" id="IPR009071">
    <property type="entry name" value="HMG_box_dom"/>
</dbReference>
<dbReference type="Pfam" id="PF00505">
    <property type="entry name" value="HMG_box"/>
    <property type="match status" value="1"/>
</dbReference>
<evidence type="ECO:0000313" key="6">
    <source>
        <dbReference type="Proteomes" id="UP000789739"/>
    </source>
</evidence>
<comment type="caution">
    <text evidence="5">The sequence shown here is derived from an EMBL/GenBank/DDBJ whole genome shotgun (WGS) entry which is preliminary data.</text>
</comment>
<evidence type="ECO:0000256" key="1">
    <source>
        <dbReference type="ARBA" id="ARBA00023125"/>
    </source>
</evidence>
<feature type="DNA-binding region" description="HMG box" evidence="3">
    <location>
        <begin position="69"/>
        <end position="139"/>
    </location>
</feature>
<dbReference type="EMBL" id="CAJVPI010000027">
    <property type="protein sequence ID" value="CAG8460248.1"/>
    <property type="molecule type" value="Genomic_DNA"/>
</dbReference>
<keyword evidence="1 3" id="KW-0238">DNA-binding</keyword>
<gene>
    <name evidence="5" type="ORF">PBRASI_LOCUS539</name>
</gene>
<dbReference type="CDD" id="cd01389">
    <property type="entry name" value="HMG-box_ROX1-like"/>
    <property type="match status" value="1"/>
</dbReference>
<evidence type="ECO:0000256" key="3">
    <source>
        <dbReference type="PROSITE-ProRule" id="PRU00267"/>
    </source>
</evidence>
<dbReference type="SMART" id="SM00398">
    <property type="entry name" value="HMG"/>
    <property type="match status" value="1"/>
</dbReference>
<dbReference type="GO" id="GO:0005634">
    <property type="term" value="C:nucleus"/>
    <property type="evidence" value="ECO:0007669"/>
    <property type="project" value="UniProtKB-UniRule"/>
</dbReference>
<dbReference type="PANTHER" id="PTHR10270">
    <property type="entry name" value="SOX TRANSCRIPTION FACTOR"/>
    <property type="match status" value="1"/>
</dbReference>
<dbReference type="AlphaFoldDB" id="A0A9N8VPW9"/>
<proteinExistence type="predicted"/>
<dbReference type="SUPFAM" id="SSF47095">
    <property type="entry name" value="HMG-box"/>
    <property type="match status" value="1"/>
</dbReference>
<dbReference type="Proteomes" id="UP000789739">
    <property type="component" value="Unassembled WGS sequence"/>
</dbReference>
<dbReference type="InterPro" id="IPR036910">
    <property type="entry name" value="HMG_box_dom_sf"/>
</dbReference>
<evidence type="ECO:0000256" key="2">
    <source>
        <dbReference type="ARBA" id="ARBA00023163"/>
    </source>
</evidence>
<dbReference type="InterPro" id="IPR050140">
    <property type="entry name" value="SRY-related_HMG-box_TF-like"/>
</dbReference>
<keyword evidence="3" id="KW-0539">Nucleus</keyword>
<reference evidence="5" key="1">
    <citation type="submission" date="2021-06" db="EMBL/GenBank/DDBJ databases">
        <authorList>
            <person name="Kallberg Y."/>
            <person name="Tangrot J."/>
            <person name="Rosling A."/>
        </authorList>
    </citation>
    <scope>NUCLEOTIDE SEQUENCE</scope>
    <source>
        <strain evidence="5">BR232B</strain>
    </source>
</reference>
<protein>
    <submittedName>
        <fullName evidence="5">3127_t:CDS:1</fullName>
    </submittedName>
</protein>
<sequence length="285" mass="33315">MNMHSDELSSLSNINLTAYQSPMAAFLELSNLTYFEQKLLLNPPYGLFASLESLLDPIRKKHTRKDAPPPRPRNSWLIFRSNFESLLRNSCSNQPLTIQEISKLASKHWKEQSKVVKRYFKALSNLARYIHKGKYPGYTYRPRKSKHNRKKNWEFKKIDKERILRTKFYKNDASGKSNEEQKESYEYLGIEDDGSNENYWNENSNKFTFVCNNNWYDDSHTNSNQTSVDNAAFFNAQSPEEFNLVNDININELSLNHNSVYLSTLCPISQQLSPFYTAGLYPWSS</sequence>
<dbReference type="GO" id="GO:0000978">
    <property type="term" value="F:RNA polymerase II cis-regulatory region sequence-specific DNA binding"/>
    <property type="evidence" value="ECO:0007669"/>
    <property type="project" value="TreeGrafter"/>
</dbReference>
<keyword evidence="6" id="KW-1185">Reference proteome</keyword>
<dbReference type="PANTHER" id="PTHR10270:SF161">
    <property type="entry name" value="SEX-DETERMINING REGION Y PROTEIN"/>
    <property type="match status" value="1"/>
</dbReference>
<dbReference type="GO" id="GO:0000122">
    <property type="term" value="P:negative regulation of transcription by RNA polymerase II"/>
    <property type="evidence" value="ECO:0007669"/>
    <property type="project" value="TreeGrafter"/>
</dbReference>
<dbReference type="GO" id="GO:0030154">
    <property type="term" value="P:cell differentiation"/>
    <property type="evidence" value="ECO:0007669"/>
    <property type="project" value="TreeGrafter"/>
</dbReference>
<name>A0A9N8VPW9_9GLOM</name>
<accession>A0A9N8VPW9</accession>
<dbReference type="OrthoDB" id="6247875at2759"/>
<organism evidence="5 6">
    <name type="scientific">Paraglomus brasilianum</name>
    <dbReference type="NCBI Taxonomy" id="144538"/>
    <lineage>
        <taxon>Eukaryota</taxon>
        <taxon>Fungi</taxon>
        <taxon>Fungi incertae sedis</taxon>
        <taxon>Mucoromycota</taxon>
        <taxon>Glomeromycotina</taxon>
        <taxon>Glomeromycetes</taxon>
        <taxon>Paraglomerales</taxon>
        <taxon>Paraglomeraceae</taxon>
        <taxon>Paraglomus</taxon>
    </lineage>
</organism>
<dbReference type="Gene3D" id="1.10.30.10">
    <property type="entry name" value="High mobility group box domain"/>
    <property type="match status" value="1"/>
</dbReference>
<evidence type="ECO:0000313" key="5">
    <source>
        <dbReference type="EMBL" id="CAG8460248.1"/>
    </source>
</evidence>
<evidence type="ECO:0000259" key="4">
    <source>
        <dbReference type="PROSITE" id="PS50118"/>
    </source>
</evidence>
<dbReference type="PROSITE" id="PS50118">
    <property type="entry name" value="HMG_BOX_2"/>
    <property type="match status" value="1"/>
</dbReference>
<feature type="domain" description="HMG box" evidence="4">
    <location>
        <begin position="69"/>
        <end position="139"/>
    </location>
</feature>